<dbReference type="Pfam" id="PF04612">
    <property type="entry name" value="T2SSM"/>
    <property type="match status" value="1"/>
</dbReference>
<organism evidence="1 2">
    <name type="scientific">Paenalcaligenes hermetiae</name>
    <dbReference type="NCBI Taxonomy" id="1157987"/>
    <lineage>
        <taxon>Bacteria</taxon>
        <taxon>Pseudomonadati</taxon>
        <taxon>Pseudomonadota</taxon>
        <taxon>Betaproteobacteria</taxon>
        <taxon>Burkholderiales</taxon>
        <taxon>Alcaligenaceae</taxon>
        <taxon>Paenalcaligenes</taxon>
    </lineage>
</organism>
<dbReference type="RefSeq" id="WP_345369451.1">
    <property type="nucleotide sequence ID" value="NZ_BAABKD010000002.1"/>
</dbReference>
<accession>A0ABP9LZ28</accession>
<protein>
    <recommendedName>
        <fullName evidence="3">Type II secretion system protein M</fullName>
    </recommendedName>
</protein>
<dbReference type="Proteomes" id="UP001500227">
    <property type="component" value="Unassembled WGS sequence"/>
</dbReference>
<evidence type="ECO:0008006" key="3">
    <source>
        <dbReference type="Google" id="ProtNLM"/>
    </source>
</evidence>
<comment type="caution">
    <text evidence="1">The sequence shown here is derived from an EMBL/GenBank/DDBJ whole genome shotgun (WGS) entry which is preliminary data.</text>
</comment>
<gene>
    <name evidence="1" type="ORF">GCM10023337_05640</name>
</gene>
<evidence type="ECO:0000313" key="1">
    <source>
        <dbReference type="EMBL" id="GAA5086209.1"/>
    </source>
</evidence>
<name>A0ABP9LZ28_9BURK</name>
<keyword evidence="2" id="KW-1185">Reference proteome</keyword>
<reference evidence="2" key="1">
    <citation type="journal article" date="2019" name="Int. J. Syst. Evol. Microbiol.">
        <title>The Global Catalogue of Microorganisms (GCM) 10K type strain sequencing project: providing services to taxonomists for standard genome sequencing and annotation.</title>
        <authorList>
            <consortium name="The Broad Institute Genomics Platform"/>
            <consortium name="The Broad Institute Genome Sequencing Center for Infectious Disease"/>
            <person name="Wu L."/>
            <person name="Ma J."/>
        </authorList>
    </citation>
    <scope>NUCLEOTIDE SEQUENCE [LARGE SCALE GENOMIC DNA]</scope>
    <source>
        <strain evidence="2">JCM 18423</strain>
    </source>
</reference>
<evidence type="ECO:0000313" key="2">
    <source>
        <dbReference type="Proteomes" id="UP001500227"/>
    </source>
</evidence>
<sequence length="183" mass="21525">MSKHQWLQQIRQHLQHYHALLWQTRTPQEKRALRWGAVALLILLGVWQLQAQQQQTQQLHQRLQTAVKEREQLLHIQHQATQIVPRRYTYSVEEQHQALAQSLATESLSAYMRFADKDKKAAPPWHIQVDAMPATLLTQWLFHTPTQLQLHVSHLHLQRSQKEGREQAALLSGQIHLQPQEQP</sequence>
<dbReference type="EMBL" id="BAABKD010000002">
    <property type="protein sequence ID" value="GAA5086209.1"/>
    <property type="molecule type" value="Genomic_DNA"/>
</dbReference>
<dbReference type="InterPro" id="IPR007690">
    <property type="entry name" value="T2SS_GspM"/>
</dbReference>
<proteinExistence type="predicted"/>